<gene>
    <name evidence="3" type="ORF">GOMPHAMPRED_007886</name>
</gene>
<dbReference type="GO" id="GO:0005737">
    <property type="term" value="C:cytoplasm"/>
    <property type="evidence" value="ECO:0007669"/>
    <property type="project" value="TreeGrafter"/>
</dbReference>
<keyword evidence="4" id="KW-1185">Reference proteome</keyword>
<dbReference type="SUPFAM" id="SSF56112">
    <property type="entry name" value="Protein kinase-like (PK-like)"/>
    <property type="match status" value="1"/>
</dbReference>
<dbReference type="InterPro" id="IPR051177">
    <property type="entry name" value="CIK-Related_Protein"/>
</dbReference>
<accession>A0A8H3ETX9</accession>
<evidence type="ECO:0000256" key="1">
    <source>
        <dbReference type="SAM" id="MobiDB-lite"/>
    </source>
</evidence>
<dbReference type="PROSITE" id="PS50011">
    <property type="entry name" value="PROTEIN_KINASE_DOM"/>
    <property type="match status" value="1"/>
</dbReference>
<dbReference type="GO" id="GO:0005524">
    <property type="term" value="F:ATP binding"/>
    <property type="evidence" value="ECO:0007669"/>
    <property type="project" value="InterPro"/>
</dbReference>
<dbReference type="InterPro" id="IPR032682">
    <property type="entry name" value="Cnd1_C"/>
</dbReference>
<name>A0A8H3ETX9_9LECA</name>
<organism evidence="3 4">
    <name type="scientific">Gomphillus americanus</name>
    <dbReference type="NCBI Taxonomy" id="1940652"/>
    <lineage>
        <taxon>Eukaryota</taxon>
        <taxon>Fungi</taxon>
        <taxon>Dikarya</taxon>
        <taxon>Ascomycota</taxon>
        <taxon>Pezizomycotina</taxon>
        <taxon>Lecanoromycetes</taxon>
        <taxon>OSLEUM clade</taxon>
        <taxon>Ostropomycetidae</taxon>
        <taxon>Ostropales</taxon>
        <taxon>Graphidaceae</taxon>
        <taxon>Gomphilloideae</taxon>
        <taxon>Gomphillus</taxon>
    </lineage>
</organism>
<dbReference type="GO" id="GO:0004672">
    <property type="term" value="F:protein kinase activity"/>
    <property type="evidence" value="ECO:0007669"/>
    <property type="project" value="InterPro"/>
</dbReference>
<dbReference type="SUPFAM" id="SSF48371">
    <property type="entry name" value="ARM repeat"/>
    <property type="match status" value="1"/>
</dbReference>
<dbReference type="Gene3D" id="1.25.10.10">
    <property type="entry name" value="Leucine-rich Repeat Variant"/>
    <property type="match status" value="1"/>
</dbReference>
<feature type="compositionally biased region" description="Basic and acidic residues" evidence="1">
    <location>
        <begin position="751"/>
        <end position="769"/>
    </location>
</feature>
<dbReference type="Proteomes" id="UP000664169">
    <property type="component" value="Unassembled WGS sequence"/>
</dbReference>
<comment type="caution">
    <text evidence="3">The sequence shown here is derived from an EMBL/GenBank/DDBJ whole genome shotgun (WGS) entry which is preliminary data.</text>
</comment>
<feature type="region of interest" description="Disordered" evidence="1">
    <location>
        <begin position="722"/>
        <end position="780"/>
    </location>
</feature>
<dbReference type="InterPro" id="IPR000719">
    <property type="entry name" value="Prot_kinase_dom"/>
</dbReference>
<reference evidence="3" key="1">
    <citation type="submission" date="2021-03" db="EMBL/GenBank/DDBJ databases">
        <authorList>
            <person name="Tagirdzhanova G."/>
        </authorList>
    </citation>
    <scope>NUCLEOTIDE SEQUENCE</scope>
</reference>
<dbReference type="InterPro" id="IPR011989">
    <property type="entry name" value="ARM-like"/>
</dbReference>
<evidence type="ECO:0000313" key="3">
    <source>
        <dbReference type="EMBL" id="CAF9913391.1"/>
    </source>
</evidence>
<dbReference type="Gene3D" id="3.30.200.20">
    <property type="entry name" value="Phosphorylase Kinase, domain 1"/>
    <property type="match status" value="1"/>
</dbReference>
<feature type="domain" description="Protein kinase" evidence="2">
    <location>
        <begin position="1"/>
        <end position="272"/>
    </location>
</feature>
<dbReference type="PANTHER" id="PTHR12984">
    <property type="entry name" value="SCY1-RELATED S/T PROTEIN KINASE-LIKE"/>
    <property type="match status" value="1"/>
</dbReference>
<dbReference type="InterPro" id="IPR011009">
    <property type="entry name" value="Kinase-like_dom_sf"/>
</dbReference>
<dbReference type="EMBL" id="CAJPDQ010000008">
    <property type="protein sequence ID" value="CAF9913391.1"/>
    <property type="molecule type" value="Genomic_DNA"/>
</dbReference>
<dbReference type="InterPro" id="IPR016024">
    <property type="entry name" value="ARM-type_fold"/>
</dbReference>
<dbReference type="GO" id="GO:0006409">
    <property type="term" value="P:tRNA export from nucleus"/>
    <property type="evidence" value="ECO:0007669"/>
    <property type="project" value="TreeGrafter"/>
</dbReference>
<dbReference type="OrthoDB" id="447103at2759"/>
<dbReference type="Pfam" id="PF00069">
    <property type="entry name" value="Pkinase"/>
    <property type="match status" value="1"/>
</dbReference>
<feature type="compositionally biased region" description="Polar residues" evidence="1">
    <location>
        <begin position="608"/>
        <end position="617"/>
    </location>
</feature>
<evidence type="ECO:0000313" key="4">
    <source>
        <dbReference type="Proteomes" id="UP000664169"/>
    </source>
</evidence>
<dbReference type="SMART" id="SM00220">
    <property type="entry name" value="S_TKc"/>
    <property type="match status" value="1"/>
</dbReference>
<dbReference type="Gene3D" id="1.10.510.10">
    <property type="entry name" value="Transferase(Phosphotransferase) domain 1"/>
    <property type="match status" value="1"/>
</dbReference>
<evidence type="ECO:0000259" key="2">
    <source>
        <dbReference type="PROSITE" id="PS50011"/>
    </source>
</evidence>
<proteinExistence type="predicted"/>
<feature type="region of interest" description="Disordered" evidence="1">
    <location>
        <begin position="595"/>
        <end position="650"/>
    </location>
</feature>
<dbReference type="AlphaFoldDB" id="A0A8H3ETX9"/>
<feature type="region of interest" description="Disordered" evidence="1">
    <location>
        <begin position="547"/>
        <end position="572"/>
    </location>
</feature>
<feature type="region of interest" description="Disordered" evidence="1">
    <location>
        <begin position="669"/>
        <end position="694"/>
    </location>
</feature>
<protein>
    <recommendedName>
        <fullName evidence="2">Protein kinase domain-containing protein</fullName>
    </recommendedName>
</protein>
<dbReference type="Pfam" id="PF12717">
    <property type="entry name" value="Cnd1"/>
    <property type="match status" value="1"/>
</dbReference>
<dbReference type="PANTHER" id="PTHR12984:SF3">
    <property type="entry name" value="N-TERMINAL KINASE-LIKE PROTEIN"/>
    <property type="match status" value="1"/>
</dbReference>
<sequence>MDFLKSAVASAISKGPPFPYTFGDRLDLDQSTWTLHNGTKREDGSDCSIFSFDVSANKSRLVLAKNAVRKLKTLRHPGIVRVLDTVETDTYIYVATERVIPLNWHLRRKSLSIETIKWGLYTVASTLKFINEEGISVHGCIRASSIFTSQSGEWRLGGLDILSSMKEDDAVIFNYAGLIPDIHKYAPPEVAKSDWTVVRKSPVSATDSYAFGLLVYEVFNNGELRMDMSAAQTQNIPPTMQQPYKRLLNANPKARLTVGNFLEQGRRSGGFFETPLIRLSEGVESMGLKDDTEREALLGELDEVANDFPEDFFKMKILPELTKSVEFGGGGPKVLGYIMKIASKLPDDEFESRLNPFLLRLFGSPDRQIRVCLLDNLSLMIDHFTQKVVTDKIWPQIATGFSDTAPIIREQTVKSVLLLISKLSDRVINGDLLKCLAKTANDEQPGIRTNTTICLGKIARNLGTSTRSKVLVAAFTRSLRDPFVHSRNAALQALAATSELFSEDDCATKLLPSVCPSLVDKEKIVRDQASKTMELLVTRIRKYTSTMPDTALPPSTSAFTNSNGTPRMSTPTHDAGATGWAGWAISSFTNKLAAASGEMQAPTPIKPNGTSSPSLSITPAEPLRPPTSSASTLARKALTPDPPRTMSTTSITEFDSFDAAWDEVDNADSDENASFFDAPSTTPKPAESPNPFDDAGEPDFAGWLAAQSQSKTKLQNLPKGLKAVSKPLASPVKSSVNRKGIPTRPTSATKVDSKVKTAEKKIDTKPKDNEEGDDAWGAWD</sequence>